<feature type="region of interest" description="Disordered" evidence="1">
    <location>
        <begin position="298"/>
        <end position="352"/>
    </location>
</feature>
<feature type="compositionally biased region" description="Low complexity" evidence="1">
    <location>
        <begin position="863"/>
        <end position="876"/>
    </location>
</feature>
<feature type="region of interest" description="Disordered" evidence="1">
    <location>
        <begin position="947"/>
        <end position="1056"/>
    </location>
</feature>
<organism evidence="2 3">
    <name type="scientific">Russula ochroleuca</name>
    <dbReference type="NCBI Taxonomy" id="152965"/>
    <lineage>
        <taxon>Eukaryota</taxon>
        <taxon>Fungi</taxon>
        <taxon>Dikarya</taxon>
        <taxon>Basidiomycota</taxon>
        <taxon>Agaricomycotina</taxon>
        <taxon>Agaricomycetes</taxon>
        <taxon>Russulales</taxon>
        <taxon>Russulaceae</taxon>
        <taxon>Russula</taxon>
    </lineage>
</organism>
<proteinExistence type="predicted"/>
<protein>
    <recommendedName>
        <fullName evidence="4">SAP domain-containing protein</fullName>
    </recommendedName>
</protein>
<feature type="compositionally biased region" description="Low complexity" evidence="1">
    <location>
        <begin position="947"/>
        <end position="967"/>
    </location>
</feature>
<reference evidence="2" key="2">
    <citation type="journal article" date="2020" name="Nat. Commun.">
        <title>Large-scale genome sequencing of mycorrhizal fungi provides insights into the early evolution of symbiotic traits.</title>
        <authorList>
            <person name="Miyauchi S."/>
            <person name="Kiss E."/>
            <person name="Kuo A."/>
            <person name="Drula E."/>
            <person name="Kohler A."/>
            <person name="Sanchez-Garcia M."/>
            <person name="Morin E."/>
            <person name="Andreopoulos B."/>
            <person name="Barry K.W."/>
            <person name="Bonito G."/>
            <person name="Buee M."/>
            <person name="Carver A."/>
            <person name="Chen C."/>
            <person name="Cichocki N."/>
            <person name="Clum A."/>
            <person name="Culley D."/>
            <person name="Crous P.W."/>
            <person name="Fauchery L."/>
            <person name="Girlanda M."/>
            <person name="Hayes R.D."/>
            <person name="Keri Z."/>
            <person name="LaButti K."/>
            <person name="Lipzen A."/>
            <person name="Lombard V."/>
            <person name="Magnuson J."/>
            <person name="Maillard F."/>
            <person name="Murat C."/>
            <person name="Nolan M."/>
            <person name="Ohm R.A."/>
            <person name="Pangilinan J."/>
            <person name="Pereira M.F."/>
            <person name="Perotto S."/>
            <person name="Peter M."/>
            <person name="Pfister S."/>
            <person name="Riley R."/>
            <person name="Sitrit Y."/>
            <person name="Stielow J.B."/>
            <person name="Szollosi G."/>
            <person name="Zifcakova L."/>
            <person name="Stursova M."/>
            <person name="Spatafora J.W."/>
            <person name="Tedersoo L."/>
            <person name="Vaario L.M."/>
            <person name="Yamada A."/>
            <person name="Yan M."/>
            <person name="Wang P."/>
            <person name="Xu J."/>
            <person name="Bruns T."/>
            <person name="Baldrian P."/>
            <person name="Vilgalys R."/>
            <person name="Dunand C."/>
            <person name="Henrissat B."/>
            <person name="Grigoriev I.V."/>
            <person name="Hibbett D."/>
            <person name="Nagy L.G."/>
            <person name="Martin F.M."/>
        </authorList>
    </citation>
    <scope>NUCLEOTIDE SEQUENCE</scope>
    <source>
        <strain evidence="2">Prilba</strain>
    </source>
</reference>
<feature type="compositionally biased region" description="Polar residues" evidence="1">
    <location>
        <begin position="311"/>
        <end position="322"/>
    </location>
</feature>
<keyword evidence="3" id="KW-1185">Reference proteome</keyword>
<feature type="region of interest" description="Disordered" evidence="1">
    <location>
        <begin position="92"/>
        <end position="128"/>
    </location>
</feature>
<feature type="compositionally biased region" description="Polar residues" evidence="1">
    <location>
        <begin position="879"/>
        <end position="897"/>
    </location>
</feature>
<name>A0A9P5MWE7_9AGAM</name>
<feature type="region of interest" description="Disordered" evidence="1">
    <location>
        <begin position="602"/>
        <end position="773"/>
    </location>
</feature>
<evidence type="ECO:0008006" key="4">
    <source>
        <dbReference type="Google" id="ProtNLM"/>
    </source>
</evidence>
<feature type="compositionally biased region" description="Low complexity" evidence="1">
    <location>
        <begin position="164"/>
        <end position="181"/>
    </location>
</feature>
<feature type="compositionally biased region" description="Low complexity" evidence="1">
    <location>
        <begin position="753"/>
        <end position="764"/>
    </location>
</feature>
<feature type="compositionally biased region" description="Basic and acidic residues" evidence="1">
    <location>
        <begin position="536"/>
        <end position="559"/>
    </location>
</feature>
<feature type="compositionally biased region" description="Acidic residues" evidence="1">
    <location>
        <begin position="494"/>
        <end position="507"/>
    </location>
</feature>
<feature type="region of interest" description="Disordered" evidence="1">
    <location>
        <begin position="158"/>
        <end position="185"/>
    </location>
</feature>
<feature type="region of interest" description="Disordered" evidence="1">
    <location>
        <begin position="448"/>
        <end position="587"/>
    </location>
</feature>
<comment type="caution">
    <text evidence="2">The sequence shown here is derived from an EMBL/GenBank/DDBJ whole genome shotgun (WGS) entry which is preliminary data.</text>
</comment>
<dbReference type="AlphaFoldDB" id="A0A9P5MWE7"/>
<gene>
    <name evidence="2" type="ORF">DFH94DRAFT_741663</name>
</gene>
<accession>A0A9P5MWE7</accession>
<evidence type="ECO:0000313" key="3">
    <source>
        <dbReference type="Proteomes" id="UP000759537"/>
    </source>
</evidence>
<reference evidence="2" key="1">
    <citation type="submission" date="2019-10" db="EMBL/GenBank/DDBJ databases">
        <authorList>
            <consortium name="DOE Joint Genome Institute"/>
            <person name="Kuo A."/>
            <person name="Miyauchi S."/>
            <person name="Kiss E."/>
            <person name="Drula E."/>
            <person name="Kohler A."/>
            <person name="Sanchez-Garcia M."/>
            <person name="Andreopoulos B."/>
            <person name="Barry K.W."/>
            <person name="Bonito G."/>
            <person name="Buee M."/>
            <person name="Carver A."/>
            <person name="Chen C."/>
            <person name="Cichocki N."/>
            <person name="Clum A."/>
            <person name="Culley D."/>
            <person name="Crous P.W."/>
            <person name="Fauchery L."/>
            <person name="Girlanda M."/>
            <person name="Hayes R."/>
            <person name="Keri Z."/>
            <person name="LaButti K."/>
            <person name="Lipzen A."/>
            <person name="Lombard V."/>
            <person name="Magnuson J."/>
            <person name="Maillard F."/>
            <person name="Morin E."/>
            <person name="Murat C."/>
            <person name="Nolan M."/>
            <person name="Ohm R."/>
            <person name="Pangilinan J."/>
            <person name="Pereira M."/>
            <person name="Perotto S."/>
            <person name="Peter M."/>
            <person name="Riley R."/>
            <person name="Sitrit Y."/>
            <person name="Stielow B."/>
            <person name="Szollosi G."/>
            <person name="Zifcakova L."/>
            <person name="Stursova M."/>
            <person name="Spatafora J.W."/>
            <person name="Tedersoo L."/>
            <person name="Vaario L.-M."/>
            <person name="Yamada A."/>
            <person name="Yan M."/>
            <person name="Wang P."/>
            <person name="Xu J."/>
            <person name="Bruns T."/>
            <person name="Baldrian P."/>
            <person name="Vilgalys R."/>
            <person name="Henrissat B."/>
            <person name="Grigoriev I.V."/>
            <person name="Hibbett D."/>
            <person name="Nagy L.G."/>
            <person name="Martin F.M."/>
        </authorList>
    </citation>
    <scope>NUCLEOTIDE SEQUENCE</scope>
    <source>
        <strain evidence="2">Prilba</strain>
    </source>
</reference>
<sequence length="1056" mass="110913">MSFSETTQILFNSPALHSLKRDQLVKLCKLHSIKAVGKNTELIQKLKHHAATLPIGSPLSVATRSELPQDRGISPPQRPSEQWEIVMEDIPELPGGLSQPTLSSLRTVSENASDEFGTGGGSKASSVSSSLRVMANSFNFKRTTSNKSDDDRMVQSNISDELTSHSVPYSSIPESSSSDMPQTDHFKFSTPDSTLDEHILGQPGLPTMLSQATAPSGSTTGPLKTTIRLVSASNSIATLSPELGTPQLRPVDPPYDLVMASPNAQGQSGVPIWPLSPQPAPSEGRLYPVLPADELDKAKQRQAKSRLPGNTAPSQAPASSSKVYPKPSDDVTDLFSPAPKLPSKPKESVGIPRSEPFLFGSPLPRHSVSNKAFDTAAASVLQEMNKRLSAAGVQKVGTDVFGTIPVATAATNRASGSLRAQGMVDHFDKVHEEQFNKMDSIANHYAARRGAPGSKKRKSDVLGHGSAPAGKRSSADTRVLGTASHKRMGIPGGFDDEEEMMDDVQEEEDRRMSKRVRVLEDDGGKDKGRRLTISPRKTEAEDKQAERERASTRKMLEMRKNKRRSSRHARMSTAGPQAASNKGKATPRFGILSSAKSIVRSVWNFGVGSPKKASRKSMATAATNSKTATAAAEPKDPKAPPPPKKPLPAASRPSESLAGRKGIAPARMGLSASSKALGDEAAKGGASHSRLPSLRINSGTTKMLNPAPAGSISSRQSVNAMKDSAGTLRSSASTRRVPRDEFSGMAAEGTNGGNSKINNGNNGNKASIFSPTRSTSRLFAPTASSLAKMRSTAGPATVTKSKTSAIIAQRAKTPPRNAVLDAITNSSRGGGNAGSPLGDKIFTTPLLLSPNQKQAVIPPPTKPTSLSAAATTLAATVRGGTQSPERPPATATTSGHPSSSAFTSASTSRRTATATTSKGQLPATRRPRISRSRIIAKLGTQRAAAAGATSSSALSSSRPSAAAASSSKIPRASGGAVRGPRVRSSMATATRRSYAGAKSTGRESDVLMSAKKHVRQSEFVRRRSRMTGGSTVGVGGPRHALDDDPDGSMAMDVDDA</sequence>
<feature type="compositionally biased region" description="Polar residues" evidence="1">
    <location>
        <begin position="98"/>
        <end position="111"/>
    </location>
</feature>
<evidence type="ECO:0000313" key="2">
    <source>
        <dbReference type="EMBL" id="KAF8480278.1"/>
    </source>
</evidence>
<feature type="compositionally biased region" description="Low complexity" evidence="1">
    <location>
        <begin position="619"/>
        <end position="632"/>
    </location>
</feature>
<dbReference type="Proteomes" id="UP000759537">
    <property type="component" value="Unassembled WGS sequence"/>
</dbReference>
<feature type="compositionally biased region" description="Low complexity" evidence="1">
    <location>
        <begin position="898"/>
        <end position="917"/>
    </location>
</feature>
<feature type="compositionally biased region" description="Basic and acidic residues" evidence="1">
    <location>
        <begin position="517"/>
        <end position="526"/>
    </location>
</feature>
<feature type="compositionally biased region" description="Basic residues" evidence="1">
    <location>
        <begin position="560"/>
        <end position="570"/>
    </location>
</feature>
<dbReference type="OrthoDB" id="5964929at2759"/>
<dbReference type="EMBL" id="WHVB01000008">
    <property type="protein sequence ID" value="KAF8480278.1"/>
    <property type="molecule type" value="Genomic_DNA"/>
</dbReference>
<evidence type="ECO:0000256" key="1">
    <source>
        <dbReference type="SAM" id="MobiDB-lite"/>
    </source>
</evidence>
<feature type="region of interest" description="Disordered" evidence="1">
    <location>
        <begin position="808"/>
        <end position="932"/>
    </location>
</feature>